<name>A0A5J5EXB1_9PEZI</name>
<dbReference type="PANTHER" id="PTHR16222:SF24">
    <property type="entry name" value="ADP-RIBOSYLHYDROLASE ARH3"/>
    <property type="match status" value="1"/>
</dbReference>
<evidence type="ECO:0000313" key="14">
    <source>
        <dbReference type="EMBL" id="KAA8906708.1"/>
    </source>
</evidence>
<evidence type="ECO:0000256" key="6">
    <source>
        <dbReference type="ARBA" id="ARBA00042471"/>
    </source>
</evidence>
<dbReference type="OrthoDB" id="2021138at2759"/>
<evidence type="ECO:0000256" key="4">
    <source>
        <dbReference type="ARBA" id="ARBA00041057"/>
    </source>
</evidence>
<keyword evidence="12" id="KW-0460">Magnesium</keyword>
<dbReference type="Proteomes" id="UP000326924">
    <property type="component" value="Unassembled WGS sequence"/>
</dbReference>
<dbReference type="PANTHER" id="PTHR16222">
    <property type="entry name" value="ADP-RIBOSYLGLYCOHYDROLASE"/>
    <property type="match status" value="1"/>
</dbReference>
<dbReference type="Pfam" id="PF03747">
    <property type="entry name" value="ADP_ribosyl_GH"/>
    <property type="match status" value="1"/>
</dbReference>
<comment type="similarity">
    <text evidence="1">Belongs to the ADP-ribosylglycohydrolase family.</text>
</comment>
<feature type="signal peptide" evidence="13">
    <location>
        <begin position="1"/>
        <end position="22"/>
    </location>
</feature>
<feature type="binding site" evidence="12">
    <location>
        <position position="55"/>
    </location>
    <ligand>
        <name>Mg(2+)</name>
        <dbReference type="ChEBI" id="CHEBI:18420"/>
        <label>1</label>
    </ligand>
</feature>
<sequence>MPAGPVAAKIRTSLLCLAICDALGGPAEFQPRGSFPLITSMQANRNFRLPPGAWTDDTSMTLLLIDSLSSTRTFSEADQAARYLRWLTTGYLSVTGVCFDAGNATRMAVGIWASGGGLDDVRKALDKKACCGNGSLMRVLAVALVFWAEAAETGCELARRSSAVTHPHRVCQEACALYVLLVSTILRCAAARTSVTKADLLQLLRDWEYETTELGAIFGVENWIDKEEIDIQSTGYVVYSLEAALWVFFGTDSFVEGAVKVVNLGDDADTVGAIYGGIAGAWYGGGDAFWEGKAKEWKEDLLKCDVVEAFAEKVVRIAT</sequence>
<feature type="binding site" evidence="12">
    <location>
        <position position="267"/>
    </location>
    <ligand>
        <name>Mg(2+)</name>
        <dbReference type="ChEBI" id="CHEBI:18420"/>
        <label>1</label>
    </ligand>
</feature>
<feature type="binding site" evidence="12">
    <location>
        <position position="57"/>
    </location>
    <ligand>
        <name>Mg(2+)</name>
        <dbReference type="ChEBI" id="CHEBI:18420"/>
        <label>1</label>
    </ligand>
</feature>
<feature type="binding site" evidence="12">
    <location>
        <position position="269"/>
    </location>
    <ligand>
        <name>Mg(2+)</name>
        <dbReference type="ChEBI" id="CHEBI:18420"/>
        <label>1</label>
    </ligand>
</feature>
<keyword evidence="13" id="KW-0732">Signal</keyword>
<comment type="caution">
    <text evidence="14">The sequence shown here is derived from an EMBL/GenBank/DDBJ whole genome shotgun (WGS) entry which is preliminary data.</text>
</comment>
<evidence type="ECO:0000256" key="9">
    <source>
        <dbReference type="ARBA" id="ARBA00043187"/>
    </source>
</evidence>
<dbReference type="InParanoid" id="A0A5J5EXB1"/>
<evidence type="ECO:0000256" key="8">
    <source>
        <dbReference type="ARBA" id="ARBA00042850"/>
    </source>
</evidence>
<feature type="binding site" evidence="12">
    <location>
        <position position="270"/>
    </location>
    <ligand>
        <name>Mg(2+)</name>
        <dbReference type="ChEBI" id="CHEBI:18420"/>
        <label>1</label>
    </ligand>
</feature>
<keyword evidence="3" id="KW-0378">Hydrolase</keyword>
<accession>A0A5J5EXB1</accession>
<dbReference type="InterPro" id="IPR005502">
    <property type="entry name" value="Ribosyl_crysJ1"/>
</dbReference>
<evidence type="ECO:0000256" key="1">
    <source>
        <dbReference type="ARBA" id="ARBA00010702"/>
    </source>
</evidence>
<evidence type="ECO:0000256" key="12">
    <source>
        <dbReference type="PIRSR" id="PIRSR605502-1"/>
    </source>
</evidence>
<dbReference type="InterPro" id="IPR050792">
    <property type="entry name" value="ADP-ribosylglycohydrolase"/>
</dbReference>
<evidence type="ECO:0000256" key="7">
    <source>
        <dbReference type="ARBA" id="ARBA00042722"/>
    </source>
</evidence>
<evidence type="ECO:0000256" key="13">
    <source>
        <dbReference type="SAM" id="SignalP"/>
    </source>
</evidence>
<dbReference type="GO" id="GO:0004649">
    <property type="term" value="F:poly(ADP-ribose) glycohydrolase activity"/>
    <property type="evidence" value="ECO:0007669"/>
    <property type="project" value="UniProtKB-EC"/>
</dbReference>
<dbReference type="AlphaFoldDB" id="A0A5J5EXB1"/>
<dbReference type="Gene3D" id="1.10.4080.10">
    <property type="entry name" value="ADP-ribosylation/Crystallin J1"/>
    <property type="match status" value="1"/>
</dbReference>
<organism evidence="14 15">
    <name type="scientific">Sphaerosporella brunnea</name>
    <dbReference type="NCBI Taxonomy" id="1250544"/>
    <lineage>
        <taxon>Eukaryota</taxon>
        <taxon>Fungi</taxon>
        <taxon>Dikarya</taxon>
        <taxon>Ascomycota</taxon>
        <taxon>Pezizomycotina</taxon>
        <taxon>Pezizomycetes</taxon>
        <taxon>Pezizales</taxon>
        <taxon>Pyronemataceae</taxon>
        <taxon>Sphaerosporella</taxon>
    </lineage>
</organism>
<dbReference type="EC" id="3.2.1.143" evidence="2"/>
<dbReference type="GO" id="GO:0046872">
    <property type="term" value="F:metal ion binding"/>
    <property type="evidence" value="ECO:0007669"/>
    <property type="project" value="UniProtKB-KW"/>
</dbReference>
<comment type="catalytic activity">
    <reaction evidence="11">
        <text>alpha-NAD(+) + H2O = ADP-D-ribose + nicotinamide + H(+)</text>
        <dbReference type="Rhea" id="RHEA:68792"/>
        <dbReference type="ChEBI" id="CHEBI:15377"/>
        <dbReference type="ChEBI" id="CHEBI:15378"/>
        <dbReference type="ChEBI" id="CHEBI:17154"/>
        <dbReference type="ChEBI" id="CHEBI:57967"/>
        <dbReference type="ChEBI" id="CHEBI:77017"/>
    </reaction>
</comment>
<evidence type="ECO:0000256" key="5">
    <source>
        <dbReference type="ARBA" id="ARBA00042398"/>
    </source>
</evidence>
<evidence type="ECO:0000256" key="10">
    <source>
        <dbReference type="ARBA" id="ARBA00043193"/>
    </source>
</evidence>
<feature type="chain" id="PRO_5023823559" description="ADP-ribosylhydrolase ARH3" evidence="13">
    <location>
        <begin position="23"/>
        <end position="319"/>
    </location>
</feature>
<keyword evidence="15" id="KW-1185">Reference proteome</keyword>
<dbReference type="InterPro" id="IPR036705">
    <property type="entry name" value="Ribosyl_crysJ1_sf"/>
</dbReference>
<evidence type="ECO:0000256" key="2">
    <source>
        <dbReference type="ARBA" id="ARBA00012255"/>
    </source>
</evidence>
<feature type="binding site" evidence="12">
    <location>
        <position position="56"/>
    </location>
    <ligand>
        <name>Mg(2+)</name>
        <dbReference type="ChEBI" id="CHEBI:18420"/>
        <label>1</label>
    </ligand>
</feature>
<reference evidence="14 15" key="1">
    <citation type="submission" date="2019-09" db="EMBL/GenBank/DDBJ databases">
        <title>Draft genome of the ectomycorrhizal ascomycete Sphaerosporella brunnea.</title>
        <authorList>
            <consortium name="DOE Joint Genome Institute"/>
            <person name="Benucci G.M."/>
            <person name="Marozzi G."/>
            <person name="Antonielli L."/>
            <person name="Sanchez S."/>
            <person name="Marco P."/>
            <person name="Wang X."/>
            <person name="Falini L.B."/>
            <person name="Barry K."/>
            <person name="Haridas S."/>
            <person name="Lipzen A."/>
            <person name="Labutti K."/>
            <person name="Grigoriev I.V."/>
            <person name="Murat C."/>
            <person name="Martin F."/>
            <person name="Albertini E."/>
            <person name="Donnini D."/>
            <person name="Bonito G."/>
        </authorList>
    </citation>
    <scope>NUCLEOTIDE SEQUENCE [LARGE SCALE GENOMIC DNA]</scope>
    <source>
        <strain evidence="14 15">Sb_GMNB300</strain>
    </source>
</reference>
<evidence type="ECO:0000256" key="3">
    <source>
        <dbReference type="ARBA" id="ARBA00022801"/>
    </source>
</evidence>
<dbReference type="SUPFAM" id="SSF101478">
    <property type="entry name" value="ADP-ribosylglycohydrolase"/>
    <property type="match status" value="1"/>
</dbReference>
<evidence type="ECO:0000256" key="11">
    <source>
        <dbReference type="ARBA" id="ARBA00049015"/>
    </source>
</evidence>
<keyword evidence="12" id="KW-0479">Metal-binding</keyword>
<proteinExistence type="inferred from homology"/>
<gene>
    <name evidence="14" type="ORF">FN846DRAFT_778102</name>
</gene>
<comment type="cofactor">
    <cofactor evidence="12">
        <name>Mg(2+)</name>
        <dbReference type="ChEBI" id="CHEBI:18420"/>
    </cofactor>
    <text evidence="12">Binds 2 magnesium ions per subunit.</text>
</comment>
<protein>
    <recommendedName>
        <fullName evidence="4">ADP-ribosylhydrolase ARH3</fullName>
        <ecNumber evidence="2">3.2.1.143</ecNumber>
    </recommendedName>
    <alternativeName>
        <fullName evidence="5">ADP-ribose glycohydrolase ARH3</fullName>
    </alternativeName>
    <alternativeName>
        <fullName evidence="6">ADP-ribosylhydrolase 3</fullName>
    </alternativeName>
    <alternativeName>
        <fullName evidence="9">O-acetyl-ADP-ribose deacetylase ARH3</fullName>
    </alternativeName>
    <alternativeName>
        <fullName evidence="10">Poly(ADP-ribose) glycohydrolase ARH3</fullName>
    </alternativeName>
    <alternativeName>
        <fullName evidence="8">[Protein ADP-ribosylarginine] hydrolase-like protein 2</fullName>
    </alternativeName>
    <alternativeName>
        <fullName evidence="7">[Protein ADP-ribosylserine] hydrolase</fullName>
    </alternativeName>
</protein>
<dbReference type="EMBL" id="VXIS01000086">
    <property type="protein sequence ID" value="KAA8906708.1"/>
    <property type="molecule type" value="Genomic_DNA"/>
</dbReference>
<evidence type="ECO:0000313" key="15">
    <source>
        <dbReference type="Proteomes" id="UP000326924"/>
    </source>
</evidence>